<dbReference type="Gene3D" id="2.60.120.430">
    <property type="entry name" value="Galactose-binding lectin"/>
    <property type="match status" value="1"/>
</dbReference>
<feature type="chain" id="PRO_5031128912" evidence="3">
    <location>
        <begin position="23"/>
        <end position="649"/>
    </location>
</feature>
<comment type="caution">
    <text evidence="5">The sequence shown here is derived from an EMBL/GenBank/DDBJ whole genome shotgun (WGS) entry which is preliminary data.</text>
</comment>
<name>A0A7X1B3E9_9BACT</name>
<feature type="region of interest" description="Disordered" evidence="2">
    <location>
        <begin position="176"/>
        <end position="199"/>
    </location>
</feature>
<accession>A0A7X1B3E9</accession>
<feature type="domain" description="GH16" evidence="4">
    <location>
        <begin position="374"/>
        <end position="632"/>
    </location>
</feature>
<dbReference type="PANTHER" id="PTHR10963">
    <property type="entry name" value="GLYCOSYL HYDROLASE-RELATED"/>
    <property type="match status" value="1"/>
</dbReference>
<dbReference type="Pfam" id="PF00722">
    <property type="entry name" value="Glyco_hydro_16"/>
    <property type="match status" value="1"/>
</dbReference>
<dbReference type="Gene3D" id="2.60.120.200">
    <property type="match status" value="1"/>
</dbReference>
<evidence type="ECO:0000256" key="3">
    <source>
        <dbReference type="SAM" id="SignalP"/>
    </source>
</evidence>
<keyword evidence="6" id="KW-1185">Reference proteome</keyword>
<protein>
    <submittedName>
        <fullName evidence="5">Family 16 glycosylhydrolase</fullName>
    </submittedName>
</protein>
<comment type="similarity">
    <text evidence="1">Belongs to the glycosyl hydrolase 16 family.</text>
</comment>
<evidence type="ECO:0000256" key="2">
    <source>
        <dbReference type="SAM" id="MobiDB-lite"/>
    </source>
</evidence>
<feature type="signal peptide" evidence="3">
    <location>
        <begin position="1"/>
        <end position="22"/>
    </location>
</feature>
<dbReference type="InterPro" id="IPR013320">
    <property type="entry name" value="ConA-like_dom_sf"/>
</dbReference>
<dbReference type="EMBL" id="JACHVA010000129">
    <property type="protein sequence ID" value="MBC2603690.1"/>
    <property type="molecule type" value="Genomic_DNA"/>
</dbReference>
<evidence type="ECO:0000313" key="6">
    <source>
        <dbReference type="Proteomes" id="UP000525652"/>
    </source>
</evidence>
<reference evidence="5 6" key="1">
    <citation type="submission" date="2020-07" db="EMBL/GenBank/DDBJ databases">
        <authorList>
            <person name="Feng X."/>
        </authorList>
    </citation>
    <scope>NUCLEOTIDE SEQUENCE [LARGE SCALE GENOMIC DNA]</scope>
    <source>
        <strain evidence="5 6">JCM14086</strain>
    </source>
</reference>
<dbReference type="GO" id="GO:0004553">
    <property type="term" value="F:hydrolase activity, hydrolyzing O-glycosyl compounds"/>
    <property type="evidence" value="ECO:0007669"/>
    <property type="project" value="InterPro"/>
</dbReference>
<dbReference type="RefSeq" id="WP_185694317.1">
    <property type="nucleotide sequence ID" value="NZ_JACHVA010000129.1"/>
</dbReference>
<dbReference type="GO" id="GO:0005975">
    <property type="term" value="P:carbohydrate metabolic process"/>
    <property type="evidence" value="ECO:0007669"/>
    <property type="project" value="InterPro"/>
</dbReference>
<dbReference type="PANTHER" id="PTHR10963:SF55">
    <property type="entry name" value="GLYCOSIDE HYDROLASE FAMILY 16 PROTEIN"/>
    <property type="match status" value="1"/>
</dbReference>
<evidence type="ECO:0000313" key="5">
    <source>
        <dbReference type="EMBL" id="MBC2603690.1"/>
    </source>
</evidence>
<evidence type="ECO:0000256" key="1">
    <source>
        <dbReference type="ARBA" id="ARBA00006865"/>
    </source>
</evidence>
<dbReference type="SUPFAM" id="SSF49899">
    <property type="entry name" value="Concanavalin A-like lectins/glucanases"/>
    <property type="match status" value="1"/>
</dbReference>
<dbReference type="InterPro" id="IPR000757">
    <property type="entry name" value="Beta-glucanase-like"/>
</dbReference>
<gene>
    <name evidence="5" type="ORF">H5P30_18055</name>
</gene>
<sequence>MKLLIQTFLSVLAALSLITAQAETAKSLIEFNASDALTRIKPSSEQVTVAVQGDAIAVTIIPESKTYPGVAFLPAAGFWDLSAYGHIEAKIKNTGTERLRISMRVDNEGNWRDAPWNTETIGIPPGETGTVKVIFGLQSGFKPGYALNPAAIKQVLLFTTKSSAVQSFVVESIQAGGNTGEKAPLQPASLSKPKDVSTKPEAGFMLGGKTTFDPDRQLKSVTASMDWSNEPGQPLKLRLSDQHTIQVIELRAPTQKWDLSQHSEVTLKLSNPGSIPLRVCAQLRNGKTEYSDLIVSEGPLLPGERIQLTIPFASTIPWQGPDIVTGEHHKVKDGTGSALKSDRVESVRLTVFHNGDAELAIEEVRAQTPTPTLPEWIGERPPVDGDWVLTFDEEFDGDSIDLTKWRVHGPNYWGHKNLTHWSKDNMIVKDGVAIMRLEKKHGYHNDDPASGHESAYQGGYLDTYGIWAQRYGYFESRMKMPSEPGLWPAFWLMPDRGPETGEQWQRQDTRKHGMEFDIMEHLTRWGPNRFNIALHWDGYHDQHKAIGTSLIYVEPDEEGYITCGLLWTPGKAVFYYNGREVGRWENERVSNVRSVIMFTMPIGGWDNNDIDDSTLPADFLIDYVRVWQRADLASEMDGLFVSSKAQDNQ</sequence>
<dbReference type="AlphaFoldDB" id="A0A7X1B3E9"/>
<keyword evidence="5" id="KW-0378">Hydrolase</keyword>
<keyword evidence="3" id="KW-0732">Signal</keyword>
<proteinExistence type="inferred from homology"/>
<dbReference type="Proteomes" id="UP000525652">
    <property type="component" value="Unassembled WGS sequence"/>
</dbReference>
<evidence type="ECO:0000259" key="4">
    <source>
        <dbReference type="PROSITE" id="PS51762"/>
    </source>
</evidence>
<dbReference type="InterPro" id="IPR050546">
    <property type="entry name" value="Glycosyl_Hydrlase_16"/>
</dbReference>
<organism evidence="5 6">
    <name type="scientific">Puniceicoccus vermicola</name>
    <dbReference type="NCBI Taxonomy" id="388746"/>
    <lineage>
        <taxon>Bacteria</taxon>
        <taxon>Pseudomonadati</taxon>
        <taxon>Verrucomicrobiota</taxon>
        <taxon>Opitutia</taxon>
        <taxon>Puniceicoccales</taxon>
        <taxon>Puniceicoccaceae</taxon>
        <taxon>Puniceicoccus</taxon>
    </lineage>
</organism>
<dbReference type="PROSITE" id="PS51762">
    <property type="entry name" value="GH16_2"/>
    <property type="match status" value="1"/>
</dbReference>
<dbReference type="CDD" id="cd08023">
    <property type="entry name" value="GH16_laminarinase_like"/>
    <property type="match status" value="1"/>
</dbReference>